<feature type="modified residue" description="4-aspartylphosphate" evidence="2">
    <location>
        <position position="333"/>
    </location>
</feature>
<dbReference type="EMBL" id="BBMR01000001">
    <property type="protein sequence ID" value="GAL17155.1"/>
    <property type="molecule type" value="Genomic_DNA"/>
</dbReference>
<evidence type="ECO:0000256" key="1">
    <source>
        <dbReference type="ARBA" id="ARBA00022553"/>
    </source>
</evidence>
<dbReference type="InterPro" id="IPR035965">
    <property type="entry name" value="PAS-like_dom_sf"/>
</dbReference>
<sequence>MNYHKDGTPYWIDISISPVFEQGEVSKFIAVERDITERKHLELALAQDKAAAISHGQQTENLLYLSNHLIERKCADVLEKNDSDDVNQRVVNGCHLVRAINNHTKQLSKDGISSELPSKRVLDESLRALVQHISWLATNDGFAFDHVNQSDTSELVISSDFDALTCVVFNIVLLATLQNRPEAITLESRCDIGGDELKLAFELVIDDEGHTAQFIQGLQSASNIDQSTLHQSASFAYSRAVHLLRERNGYEVWNISEGKSRFNVSQTVAVIENLRATDDNTFRVLIAEDNKVNTIVLTKLMKSLGYESIDTVINGEEALESAKSGYYDLILMDNHMPKMSGLEATKHLKQEHHIESAIIACTADTTEEATQAFLAYGACEVIYKPIKKEQLSAAIQRSLNKDKTEKAS</sequence>
<dbReference type="NCBIfam" id="TIGR00229">
    <property type="entry name" value="sensory_box"/>
    <property type="match status" value="1"/>
</dbReference>
<name>A0A090RP09_9VIBR</name>
<evidence type="ECO:0000259" key="4">
    <source>
        <dbReference type="PROSITE" id="PS50113"/>
    </source>
</evidence>
<dbReference type="PANTHER" id="PTHR43719">
    <property type="entry name" value="TWO-COMPONENT HISTIDINE KINASE"/>
    <property type="match status" value="1"/>
</dbReference>
<dbReference type="SMART" id="SM00448">
    <property type="entry name" value="REC"/>
    <property type="match status" value="1"/>
</dbReference>
<keyword evidence="1 2" id="KW-0597">Phosphoprotein</keyword>
<accession>A0A090RP09</accession>
<reference evidence="5 6" key="2">
    <citation type="submission" date="2014-09" db="EMBL/GenBank/DDBJ databases">
        <authorList>
            <consortium name="NBRP consortium"/>
            <person name="Sawabe T."/>
            <person name="Meirelles P."/>
            <person name="Nakanishi M."/>
            <person name="Sayaka M."/>
            <person name="Hattori M."/>
            <person name="Ohkuma M."/>
        </authorList>
    </citation>
    <scope>NUCLEOTIDE SEQUENCE [LARGE SCALE GENOMIC DNA]</scope>
    <source>
        <strain evidence="6">JCM19235</strain>
    </source>
</reference>
<keyword evidence="6" id="KW-1185">Reference proteome</keyword>
<dbReference type="SUPFAM" id="SSF55785">
    <property type="entry name" value="PYP-like sensor domain (PAS domain)"/>
    <property type="match status" value="1"/>
</dbReference>
<dbReference type="Gene3D" id="3.30.450.20">
    <property type="entry name" value="PAS domain"/>
    <property type="match status" value="1"/>
</dbReference>
<comment type="caution">
    <text evidence="5">The sequence shown here is derived from an EMBL/GenBank/DDBJ whole genome shotgun (WGS) entry which is preliminary data.</text>
</comment>
<feature type="domain" description="Response regulatory" evidence="3">
    <location>
        <begin position="283"/>
        <end position="399"/>
    </location>
</feature>
<dbReference type="GO" id="GO:0000160">
    <property type="term" value="P:phosphorelay signal transduction system"/>
    <property type="evidence" value="ECO:0007669"/>
    <property type="project" value="InterPro"/>
</dbReference>
<dbReference type="AlphaFoldDB" id="A0A090RP09"/>
<dbReference type="STRING" id="990268.JCM19235_5704"/>
<dbReference type="Pfam" id="PF13426">
    <property type="entry name" value="PAS_9"/>
    <property type="match status" value="1"/>
</dbReference>
<dbReference type="InterPro" id="IPR050956">
    <property type="entry name" value="2C_system_His_kinase"/>
</dbReference>
<dbReference type="InterPro" id="IPR000700">
    <property type="entry name" value="PAS-assoc_C"/>
</dbReference>
<evidence type="ECO:0000313" key="5">
    <source>
        <dbReference type="EMBL" id="GAL17155.1"/>
    </source>
</evidence>
<dbReference type="InterPro" id="IPR001610">
    <property type="entry name" value="PAC"/>
</dbReference>
<protein>
    <submittedName>
        <fullName evidence="5">Sensor histidine kinase</fullName>
    </submittedName>
</protein>
<evidence type="ECO:0000259" key="3">
    <source>
        <dbReference type="PROSITE" id="PS50110"/>
    </source>
</evidence>
<evidence type="ECO:0000313" key="6">
    <source>
        <dbReference type="Proteomes" id="UP000029228"/>
    </source>
</evidence>
<gene>
    <name evidence="5" type="ORF">JCM19235_5704</name>
</gene>
<dbReference type="Pfam" id="PF00072">
    <property type="entry name" value="Response_reg"/>
    <property type="match status" value="1"/>
</dbReference>
<dbReference type="GO" id="GO:0016301">
    <property type="term" value="F:kinase activity"/>
    <property type="evidence" value="ECO:0007669"/>
    <property type="project" value="UniProtKB-KW"/>
</dbReference>
<dbReference type="InterPro" id="IPR000014">
    <property type="entry name" value="PAS"/>
</dbReference>
<dbReference type="CDD" id="cd17546">
    <property type="entry name" value="REC_hyHK_CKI1_RcsC-like"/>
    <property type="match status" value="1"/>
</dbReference>
<dbReference type="PROSITE" id="PS50113">
    <property type="entry name" value="PAC"/>
    <property type="match status" value="1"/>
</dbReference>
<reference evidence="5 6" key="1">
    <citation type="submission" date="2014-09" db="EMBL/GenBank/DDBJ databases">
        <title>Vibrio maritimus JCM 19235. (C45) whole genome shotgun sequence.</title>
        <authorList>
            <person name="Sawabe T."/>
            <person name="Meirelles P."/>
            <person name="Nakanishi M."/>
            <person name="Sayaka M."/>
            <person name="Hattori M."/>
            <person name="Ohkuma M."/>
        </authorList>
    </citation>
    <scope>NUCLEOTIDE SEQUENCE [LARGE SCALE GENOMIC DNA]</scope>
    <source>
        <strain evidence="6">JCM19235</strain>
    </source>
</reference>
<proteinExistence type="predicted"/>
<evidence type="ECO:0000256" key="2">
    <source>
        <dbReference type="PROSITE-ProRule" id="PRU00169"/>
    </source>
</evidence>
<feature type="domain" description="PAC" evidence="4">
    <location>
        <begin position="1"/>
        <end position="47"/>
    </location>
</feature>
<dbReference type="PROSITE" id="PS50110">
    <property type="entry name" value="RESPONSE_REGULATORY"/>
    <property type="match status" value="1"/>
</dbReference>
<dbReference type="PANTHER" id="PTHR43719:SF28">
    <property type="entry name" value="PEROXIDE STRESS-ACTIVATED HISTIDINE KINASE MAK1-RELATED"/>
    <property type="match status" value="1"/>
</dbReference>
<keyword evidence="5" id="KW-0808">Transferase</keyword>
<dbReference type="OrthoDB" id="9810730at2"/>
<keyword evidence="5" id="KW-0418">Kinase</keyword>
<organism evidence="5 6">
    <name type="scientific">Vibrio maritimus</name>
    <dbReference type="NCBI Taxonomy" id="990268"/>
    <lineage>
        <taxon>Bacteria</taxon>
        <taxon>Pseudomonadati</taxon>
        <taxon>Pseudomonadota</taxon>
        <taxon>Gammaproteobacteria</taxon>
        <taxon>Vibrionales</taxon>
        <taxon>Vibrionaceae</taxon>
        <taxon>Vibrio</taxon>
    </lineage>
</organism>
<dbReference type="InterPro" id="IPR001789">
    <property type="entry name" value="Sig_transdc_resp-reg_receiver"/>
</dbReference>
<dbReference type="Proteomes" id="UP000029228">
    <property type="component" value="Unassembled WGS sequence"/>
</dbReference>
<dbReference type="Gene3D" id="3.40.50.2300">
    <property type="match status" value="1"/>
</dbReference>
<dbReference type="InterPro" id="IPR011006">
    <property type="entry name" value="CheY-like_superfamily"/>
</dbReference>
<dbReference type="SUPFAM" id="SSF52172">
    <property type="entry name" value="CheY-like"/>
    <property type="match status" value="1"/>
</dbReference>
<dbReference type="SMART" id="SM00086">
    <property type="entry name" value="PAC"/>
    <property type="match status" value="1"/>
</dbReference>